<dbReference type="Proteomes" id="UP001054945">
    <property type="component" value="Unassembled WGS sequence"/>
</dbReference>
<sequence>MLVQNSEEFQKKYLIECPKKRLWLYYINEEGEWHTEKDLYMDNVPNVFTPSISLETSKIQLIAMKYSLNGTFLGLTKINSNDLHLCQESDIEEDIAFIIGTRVERVCIRSLQYLWQSSELVFFDLYLINNQNKTELYPIPVLIRNIVVNGELVNMEKDMSKWRLVRRFFLTDHISGIEEETNLNHKHNQPVAKVFRYASEVSLKIVFKSEGKPGTIYPPLLVISYAEATPDDYMKNKKLHIFAFAWSVLQTYSWFRRSGKHAADLVTVGKFIIFMSGNLGKDVMYTLLPTSQQEDFLSVYIGIAFALKALQLIHLLVVQCNIDIFYIDWERPRVRTSSVSARTATTSKNIAETPAGADHKKSSTNFLKSHS</sequence>
<dbReference type="PANTHER" id="PTHR21274:SF0">
    <property type="entry name" value="MECKELIN"/>
    <property type="match status" value="1"/>
</dbReference>
<feature type="region of interest" description="Disordered" evidence="1">
    <location>
        <begin position="350"/>
        <end position="371"/>
    </location>
</feature>
<proteinExistence type="predicted"/>
<dbReference type="PANTHER" id="PTHR21274">
    <property type="entry name" value="MECKELIN"/>
    <property type="match status" value="1"/>
</dbReference>
<reference evidence="2 3" key="1">
    <citation type="submission" date="2021-06" db="EMBL/GenBank/DDBJ databases">
        <title>Caerostris extrusa draft genome.</title>
        <authorList>
            <person name="Kono N."/>
            <person name="Arakawa K."/>
        </authorList>
    </citation>
    <scope>NUCLEOTIDE SEQUENCE [LARGE SCALE GENOMIC DNA]</scope>
</reference>
<gene>
    <name evidence="2" type="ORF">CEXT_178551</name>
</gene>
<dbReference type="AlphaFoldDB" id="A0AAV4Q6M4"/>
<name>A0AAV4Q6M4_CAEEX</name>
<evidence type="ECO:0000313" key="2">
    <source>
        <dbReference type="EMBL" id="GIY03048.1"/>
    </source>
</evidence>
<dbReference type="Pfam" id="PF09773">
    <property type="entry name" value="Meckelin"/>
    <property type="match status" value="2"/>
</dbReference>
<evidence type="ECO:0000313" key="3">
    <source>
        <dbReference type="Proteomes" id="UP001054945"/>
    </source>
</evidence>
<evidence type="ECO:0000256" key="1">
    <source>
        <dbReference type="SAM" id="MobiDB-lite"/>
    </source>
</evidence>
<keyword evidence="3" id="KW-1185">Reference proteome</keyword>
<organism evidence="2 3">
    <name type="scientific">Caerostris extrusa</name>
    <name type="common">Bark spider</name>
    <name type="synonym">Caerostris bankana</name>
    <dbReference type="NCBI Taxonomy" id="172846"/>
    <lineage>
        <taxon>Eukaryota</taxon>
        <taxon>Metazoa</taxon>
        <taxon>Ecdysozoa</taxon>
        <taxon>Arthropoda</taxon>
        <taxon>Chelicerata</taxon>
        <taxon>Arachnida</taxon>
        <taxon>Araneae</taxon>
        <taxon>Araneomorphae</taxon>
        <taxon>Entelegynae</taxon>
        <taxon>Araneoidea</taxon>
        <taxon>Araneidae</taxon>
        <taxon>Caerostris</taxon>
    </lineage>
</organism>
<dbReference type="EMBL" id="BPLR01005534">
    <property type="protein sequence ID" value="GIY03048.1"/>
    <property type="molecule type" value="Genomic_DNA"/>
</dbReference>
<dbReference type="GO" id="GO:0036038">
    <property type="term" value="C:MKS complex"/>
    <property type="evidence" value="ECO:0007669"/>
    <property type="project" value="InterPro"/>
</dbReference>
<dbReference type="GO" id="GO:0060271">
    <property type="term" value="P:cilium assembly"/>
    <property type="evidence" value="ECO:0007669"/>
    <property type="project" value="InterPro"/>
</dbReference>
<protein>
    <submittedName>
        <fullName evidence="2">Uncharacterized protein</fullName>
    </submittedName>
</protein>
<comment type="caution">
    <text evidence="2">The sequence shown here is derived from an EMBL/GenBank/DDBJ whole genome shotgun (WGS) entry which is preliminary data.</text>
</comment>
<accession>A0AAV4Q6M4</accession>
<dbReference type="InterPro" id="IPR019170">
    <property type="entry name" value="Meckelin"/>
</dbReference>